<dbReference type="InterPro" id="IPR027417">
    <property type="entry name" value="P-loop_NTPase"/>
</dbReference>
<gene>
    <name evidence="14" type="ORF">A9O66_14400</name>
</gene>
<evidence type="ECO:0000256" key="2">
    <source>
        <dbReference type="ARBA" id="ARBA00022515"/>
    </source>
</evidence>
<dbReference type="InterPro" id="IPR036185">
    <property type="entry name" value="DNA_heli_DnaB-like_N_sf"/>
</dbReference>
<comment type="similarity">
    <text evidence="1 12">Belongs to the helicase family. DnaB subfamily.</text>
</comment>
<feature type="domain" description="SF4 helicase" evidence="13">
    <location>
        <begin position="182"/>
        <end position="446"/>
    </location>
</feature>
<dbReference type="EMBL" id="CP015958">
    <property type="protein sequence ID" value="QLB63467.1"/>
    <property type="molecule type" value="Genomic_DNA"/>
</dbReference>
<keyword evidence="7 12" id="KW-0067">ATP-binding</keyword>
<dbReference type="GO" id="GO:0043139">
    <property type="term" value="F:5'-3' DNA helicase activity"/>
    <property type="evidence" value="ECO:0007669"/>
    <property type="project" value="UniProtKB-EC"/>
</dbReference>
<keyword evidence="8 12" id="KW-0238">DNA-binding</keyword>
<organism evidence="14 15">
    <name type="scientific">Paraburkholderia caribensis</name>
    <dbReference type="NCBI Taxonomy" id="75105"/>
    <lineage>
        <taxon>Bacteria</taxon>
        <taxon>Pseudomonadati</taxon>
        <taxon>Pseudomonadota</taxon>
        <taxon>Betaproteobacteria</taxon>
        <taxon>Burkholderiales</taxon>
        <taxon>Burkholderiaceae</taxon>
        <taxon>Paraburkholderia</taxon>
    </lineage>
</organism>
<comment type="function">
    <text evidence="12">The main replicative DNA helicase, it participates in initiation and elongation during chromosome replication. Travels ahead of the DNA replisome, separating dsDNA into templates for DNA synthesis. A processive ATP-dependent 5'-3' DNA helicase it has DNA-dependent ATPase activity.</text>
</comment>
<dbReference type="InterPro" id="IPR007694">
    <property type="entry name" value="DNA_helicase_DnaB-like_C"/>
</dbReference>
<evidence type="ECO:0000256" key="7">
    <source>
        <dbReference type="ARBA" id="ARBA00022840"/>
    </source>
</evidence>
<dbReference type="PANTHER" id="PTHR30153:SF2">
    <property type="entry name" value="REPLICATIVE DNA HELICASE"/>
    <property type="match status" value="1"/>
</dbReference>
<dbReference type="Gene3D" id="3.40.50.300">
    <property type="entry name" value="P-loop containing nucleotide triphosphate hydrolases"/>
    <property type="match status" value="1"/>
</dbReference>
<dbReference type="InterPro" id="IPR003593">
    <property type="entry name" value="AAA+_ATPase"/>
</dbReference>
<dbReference type="InterPro" id="IPR016136">
    <property type="entry name" value="DNA_helicase_N/primase_C"/>
</dbReference>
<keyword evidence="3 12" id="KW-0235">DNA replication</keyword>
<dbReference type="PROSITE" id="PS51199">
    <property type="entry name" value="SF4_HELICASE"/>
    <property type="match status" value="1"/>
</dbReference>
<evidence type="ECO:0000256" key="1">
    <source>
        <dbReference type="ARBA" id="ARBA00008428"/>
    </source>
</evidence>
<sequence>MNAPHEFNDMHAQALVAVEMEQSVLGGLLVDNDSIDRIGQLRAEHFARADHRLIFEAIQRLVADGRSADTITVFERLQSIGKAETVGGLPYLNAVVNNTPGAANIARYADGVIDRWRLRQMLAAADEIRAEVMNRKGAEVSEILGSAQAKFERMADSRGTEPRPLAECFEVLVRELDAQYNGRSTIAAIPTGYRDLDTRLDGGMFAGDLVIVAGRPSMGKTAFASGIAEHVSATQPALMFSMEMAAQQIAMRHGARAGGVPMGRLKDGRRLHEGDWTGITDAARRAVSAQLFIDDRSGLSLYEVQNTARRIKRKHGLGLIVIDYLGLMTGGEGDNRTQQIGSITRGLKGLAKQLSCPIVLLAQLNRGLEQRPNKRPNMSDLRDSGEIEQDADTILFIYRDEVYHPDTPDKGIAEIIIGKQRNGALGKVGLGYTAELTRFSDLSPGVLFGGTPERRGRVRGGFDE</sequence>
<dbReference type="GO" id="GO:0016787">
    <property type="term" value="F:hydrolase activity"/>
    <property type="evidence" value="ECO:0007669"/>
    <property type="project" value="UniProtKB-KW"/>
</dbReference>
<keyword evidence="5 12" id="KW-0378">Hydrolase</keyword>
<evidence type="ECO:0000256" key="4">
    <source>
        <dbReference type="ARBA" id="ARBA00022741"/>
    </source>
</evidence>
<dbReference type="Pfam" id="PF00772">
    <property type="entry name" value="DnaB"/>
    <property type="match status" value="1"/>
</dbReference>
<dbReference type="Proteomes" id="UP000509548">
    <property type="component" value="Chromosome 1"/>
</dbReference>
<dbReference type="RefSeq" id="WP_176956925.1">
    <property type="nucleotide sequence ID" value="NZ_CP015958.1"/>
</dbReference>
<evidence type="ECO:0000313" key="15">
    <source>
        <dbReference type="Proteomes" id="UP000509548"/>
    </source>
</evidence>
<dbReference type="AlphaFoldDB" id="A0A9Q6WLZ4"/>
<evidence type="ECO:0000256" key="5">
    <source>
        <dbReference type="ARBA" id="ARBA00022801"/>
    </source>
</evidence>
<dbReference type="SMART" id="SM00382">
    <property type="entry name" value="AAA"/>
    <property type="match status" value="1"/>
</dbReference>
<evidence type="ECO:0000256" key="6">
    <source>
        <dbReference type="ARBA" id="ARBA00022806"/>
    </source>
</evidence>
<name>A0A9Q6WLZ4_9BURK</name>
<dbReference type="SUPFAM" id="SSF48024">
    <property type="entry name" value="N-terminal domain of DnaB helicase"/>
    <property type="match status" value="1"/>
</dbReference>
<dbReference type="GO" id="GO:0003677">
    <property type="term" value="F:DNA binding"/>
    <property type="evidence" value="ECO:0007669"/>
    <property type="project" value="UniProtKB-UniRule"/>
</dbReference>
<evidence type="ECO:0000259" key="13">
    <source>
        <dbReference type="PROSITE" id="PS51199"/>
    </source>
</evidence>
<keyword evidence="2 12" id="KW-0639">Primosome</keyword>
<reference evidence="14 15" key="1">
    <citation type="journal article" date="2014" name="Genome Announc.">
        <title>Draft Genome Sequence of the Haloacid-Degrading Burkholderia caribensis Strain MBA4.</title>
        <authorList>
            <person name="Pan Y."/>
            <person name="Kong K.F."/>
            <person name="Tsang J.S."/>
        </authorList>
    </citation>
    <scope>NUCLEOTIDE SEQUENCE [LARGE SCALE GENOMIC DNA]</scope>
    <source>
        <strain evidence="14 15">852011</strain>
    </source>
</reference>
<keyword evidence="4 12" id="KW-0547">Nucleotide-binding</keyword>
<accession>A0A9Q6WLZ4</accession>
<keyword evidence="9" id="KW-0413">Isomerase</keyword>
<dbReference type="Pfam" id="PF03796">
    <property type="entry name" value="DnaB_C"/>
    <property type="match status" value="1"/>
</dbReference>
<dbReference type="EC" id="5.6.2.3" evidence="11 12"/>
<evidence type="ECO:0000256" key="11">
    <source>
        <dbReference type="NCBIfam" id="TIGR00665"/>
    </source>
</evidence>
<dbReference type="InterPro" id="IPR007692">
    <property type="entry name" value="DNA_helicase_DnaB"/>
</dbReference>
<evidence type="ECO:0000313" key="14">
    <source>
        <dbReference type="EMBL" id="QLB63467.1"/>
    </source>
</evidence>
<dbReference type="GO" id="GO:0005829">
    <property type="term" value="C:cytosol"/>
    <property type="evidence" value="ECO:0007669"/>
    <property type="project" value="TreeGrafter"/>
</dbReference>
<dbReference type="GO" id="GO:0006269">
    <property type="term" value="P:DNA replication, synthesis of primer"/>
    <property type="evidence" value="ECO:0007669"/>
    <property type="project" value="UniProtKB-UniRule"/>
</dbReference>
<proteinExistence type="inferred from homology"/>
<dbReference type="GO" id="GO:0005524">
    <property type="term" value="F:ATP binding"/>
    <property type="evidence" value="ECO:0007669"/>
    <property type="project" value="UniProtKB-UniRule"/>
</dbReference>
<dbReference type="InterPro" id="IPR007693">
    <property type="entry name" value="DNA_helicase_DnaB-like_N"/>
</dbReference>
<dbReference type="Gene3D" id="1.10.860.10">
    <property type="entry name" value="DNAb Helicase, Chain A"/>
    <property type="match status" value="1"/>
</dbReference>
<dbReference type="CDD" id="cd00984">
    <property type="entry name" value="DnaB_C"/>
    <property type="match status" value="1"/>
</dbReference>
<protein>
    <recommendedName>
        <fullName evidence="11 12">Replicative DNA helicase</fullName>
        <ecNumber evidence="11 12">5.6.2.3</ecNumber>
    </recommendedName>
</protein>
<dbReference type="PANTHER" id="PTHR30153">
    <property type="entry name" value="REPLICATIVE DNA HELICASE DNAB"/>
    <property type="match status" value="1"/>
</dbReference>
<dbReference type="GO" id="GO:1990077">
    <property type="term" value="C:primosome complex"/>
    <property type="evidence" value="ECO:0007669"/>
    <property type="project" value="UniProtKB-UniRule"/>
</dbReference>
<comment type="catalytic activity">
    <reaction evidence="10 12">
        <text>ATP + H2O = ADP + phosphate + H(+)</text>
        <dbReference type="Rhea" id="RHEA:13065"/>
        <dbReference type="ChEBI" id="CHEBI:15377"/>
        <dbReference type="ChEBI" id="CHEBI:15378"/>
        <dbReference type="ChEBI" id="CHEBI:30616"/>
        <dbReference type="ChEBI" id="CHEBI:43474"/>
        <dbReference type="ChEBI" id="CHEBI:456216"/>
        <dbReference type="EC" id="5.6.2.3"/>
    </reaction>
</comment>
<evidence type="ECO:0000256" key="3">
    <source>
        <dbReference type="ARBA" id="ARBA00022705"/>
    </source>
</evidence>
<evidence type="ECO:0000256" key="12">
    <source>
        <dbReference type="RuleBase" id="RU362085"/>
    </source>
</evidence>
<keyword evidence="6 12" id="KW-0347">Helicase</keyword>
<evidence type="ECO:0000256" key="9">
    <source>
        <dbReference type="ARBA" id="ARBA00023235"/>
    </source>
</evidence>
<evidence type="ECO:0000256" key="8">
    <source>
        <dbReference type="ARBA" id="ARBA00023125"/>
    </source>
</evidence>
<evidence type="ECO:0000256" key="10">
    <source>
        <dbReference type="ARBA" id="ARBA00048954"/>
    </source>
</evidence>
<dbReference type="NCBIfam" id="TIGR00665">
    <property type="entry name" value="DnaB"/>
    <property type="match status" value="1"/>
</dbReference>
<dbReference type="SUPFAM" id="SSF52540">
    <property type="entry name" value="P-loop containing nucleoside triphosphate hydrolases"/>
    <property type="match status" value="1"/>
</dbReference>